<evidence type="ECO:0000256" key="9">
    <source>
        <dbReference type="NCBIfam" id="TIGR02209"/>
    </source>
</evidence>
<dbReference type="RefSeq" id="WP_133595372.1">
    <property type="nucleotide sequence ID" value="NZ_SNYL01000001.1"/>
</dbReference>
<dbReference type="AlphaFoldDB" id="A0A4R6UEJ7"/>
<evidence type="ECO:0000256" key="1">
    <source>
        <dbReference type="ARBA" id="ARBA00004401"/>
    </source>
</evidence>
<evidence type="ECO:0000256" key="5">
    <source>
        <dbReference type="ARBA" id="ARBA00022989"/>
    </source>
</evidence>
<evidence type="ECO:0000256" key="3">
    <source>
        <dbReference type="ARBA" id="ARBA00022618"/>
    </source>
</evidence>
<keyword evidence="2 8" id="KW-1003">Cell membrane</keyword>
<dbReference type="GO" id="GO:0043093">
    <property type="term" value="P:FtsZ-dependent cytokinesis"/>
    <property type="evidence" value="ECO:0007669"/>
    <property type="project" value="UniProtKB-UniRule"/>
</dbReference>
<dbReference type="GO" id="GO:0032153">
    <property type="term" value="C:cell division site"/>
    <property type="evidence" value="ECO:0007669"/>
    <property type="project" value="UniProtKB-UniRule"/>
</dbReference>
<keyword evidence="3 8" id="KW-0132">Cell division</keyword>
<dbReference type="PANTHER" id="PTHR37479">
    <property type="entry name" value="CELL DIVISION PROTEIN FTSL"/>
    <property type="match status" value="1"/>
</dbReference>
<dbReference type="EMBL" id="SNYL01000001">
    <property type="protein sequence ID" value="TDQ45161.1"/>
    <property type="molecule type" value="Genomic_DNA"/>
</dbReference>
<keyword evidence="7 8" id="KW-0131">Cell cycle</keyword>
<dbReference type="NCBIfam" id="TIGR02209">
    <property type="entry name" value="ftsL_broad"/>
    <property type="match status" value="1"/>
</dbReference>
<evidence type="ECO:0000313" key="11">
    <source>
        <dbReference type="Proteomes" id="UP000295510"/>
    </source>
</evidence>
<comment type="function">
    <text evidence="8">Essential cell division protein. May link together the upstream cell division proteins, which are predominantly cytoplasmic, with the downstream cell division proteins, which are predominantly periplasmic.</text>
</comment>
<name>A0A4R6UEJ7_9BURK</name>
<keyword evidence="8" id="KW-0997">Cell inner membrane</keyword>
<dbReference type="GO" id="GO:0005886">
    <property type="term" value="C:plasma membrane"/>
    <property type="evidence" value="ECO:0007669"/>
    <property type="project" value="UniProtKB-SubCell"/>
</dbReference>
<dbReference type="PANTHER" id="PTHR37479:SF1">
    <property type="entry name" value="CELL DIVISION PROTEIN FTSL"/>
    <property type="match status" value="1"/>
</dbReference>
<evidence type="ECO:0000313" key="10">
    <source>
        <dbReference type="EMBL" id="TDQ45161.1"/>
    </source>
</evidence>
<evidence type="ECO:0000256" key="8">
    <source>
        <dbReference type="HAMAP-Rule" id="MF_00910"/>
    </source>
</evidence>
<keyword evidence="6 8" id="KW-0472">Membrane</keyword>
<proteinExistence type="inferred from homology"/>
<keyword evidence="4 8" id="KW-0812">Transmembrane</keyword>
<protein>
    <recommendedName>
        <fullName evidence="8 9">Cell division protein FtsL</fullName>
    </recommendedName>
</protein>
<comment type="caution">
    <text evidence="10">The sequence shown here is derived from an EMBL/GenBank/DDBJ whole genome shotgun (WGS) entry which is preliminary data.</text>
</comment>
<evidence type="ECO:0000256" key="7">
    <source>
        <dbReference type="ARBA" id="ARBA00023306"/>
    </source>
</evidence>
<dbReference type="InterPro" id="IPR011922">
    <property type="entry name" value="Cell_div_FtsL"/>
</dbReference>
<comment type="subunit">
    <text evidence="8">Part of a complex composed of FtsB, FtsL and FtsQ.</text>
</comment>
<dbReference type="OrthoDB" id="5298556at2"/>
<evidence type="ECO:0000256" key="4">
    <source>
        <dbReference type="ARBA" id="ARBA00022692"/>
    </source>
</evidence>
<reference evidence="10 11" key="1">
    <citation type="submission" date="2019-03" db="EMBL/GenBank/DDBJ databases">
        <title>Genomic Encyclopedia of Type Strains, Phase IV (KMG-IV): sequencing the most valuable type-strain genomes for metagenomic binning, comparative biology and taxonomic classification.</title>
        <authorList>
            <person name="Goeker M."/>
        </authorList>
    </citation>
    <scope>NUCLEOTIDE SEQUENCE [LARGE SCALE GENOMIC DNA]</scope>
    <source>
        <strain evidence="10 11">DSM 19605</strain>
    </source>
</reference>
<accession>A0A4R6UEJ7</accession>
<keyword evidence="11" id="KW-1185">Reference proteome</keyword>
<evidence type="ECO:0000256" key="6">
    <source>
        <dbReference type="ARBA" id="ARBA00023136"/>
    </source>
</evidence>
<organism evidence="10 11">
    <name type="scientific">Tepidicella xavieri</name>
    <dbReference type="NCBI Taxonomy" id="360241"/>
    <lineage>
        <taxon>Bacteria</taxon>
        <taxon>Pseudomonadati</taxon>
        <taxon>Pseudomonadota</taxon>
        <taxon>Betaproteobacteria</taxon>
        <taxon>Burkholderiales</taxon>
        <taxon>Tepidicella</taxon>
    </lineage>
</organism>
<keyword evidence="5 8" id="KW-1133">Transmembrane helix</keyword>
<dbReference type="Pfam" id="PF04999">
    <property type="entry name" value="FtsL"/>
    <property type="match status" value="1"/>
</dbReference>
<sequence>MTRLNLVLLLAVLASAFYLVHLQYESRRLYVAMERARAVGDRLAADHEQLVVQKRAQATPARVQQIAVRQLQMRPAHPGITEYVALPAQSGADGAATGQVQRLLGPAAQPGGRP</sequence>
<gene>
    <name evidence="8" type="primary">ftsL</name>
    <name evidence="10" type="ORF">DFR43_10162</name>
</gene>
<dbReference type="HAMAP" id="MF_00910">
    <property type="entry name" value="FtsL"/>
    <property type="match status" value="1"/>
</dbReference>
<dbReference type="Proteomes" id="UP000295510">
    <property type="component" value="Unassembled WGS sequence"/>
</dbReference>
<evidence type="ECO:0000256" key="2">
    <source>
        <dbReference type="ARBA" id="ARBA00022475"/>
    </source>
</evidence>
<comment type="subcellular location">
    <subcellularLocation>
        <location evidence="8">Cell inner membrane</location>
        <topology evidence="8">Single-pass type II membrane protein</topology>
    </subcellularLocation>
    <subcellularLocation>
        <location evidence="1">Cell membrane</location>
        <topology evidence="1">Single-pass type II membrane protein</topology>
    </subcellularLocation>
    <text evidence="8">Localizes to the division septum where it forms a ring structure.</text>
</comment>
<comment type="similarity">
    <text evidence="8">Belongs to the FtsL family.</text>
</comment>